<name>A0AA38CSJ4_9MICO</name>
<gene>
    <name evidence="1" type="ORF">GCM10025875_24780</name>
</gene>
<reference evidence="1" key="1">
    <citation type="journal article" date="2014" name="Int. J. Syst. Evol. Microbiol.">
        <title>Complete genome sequence of Corynebacterium casei LMG S-19264T (=DSM 44701T), isolated from a smear-ripened cheese.</title>
        <authorList>
            <consortium name="US DOE Joint Genome Institute (JGI-PGF)"/>
            <person name="Walter F."/>
            <person name="Albersmeier A."/>
            <person name="Kalinowski J."/>
            <person name="Ruckert C."/>
        </authorList>
    </citation>
    <scope>NUCLEOTIDE SEQUENCE</scope>
    <source>
        <strain evidence="1">NBRC 112290</strain>
    </source>
</reference>
<dbReference type="Proteomes" id="UP001157161">
    <property type="component" value="Unassembled WGS sequence"/>
</dbReference>
<evidence type="ECO:0000313" key="1">
    <source>
        <dbReference type="EMBL" id="GMA32486.1"/>
    </source>
</evidence>
<dbReference type="AlphaFoldDB" id="A0AA38CSJ4"/>
<keyword evidence="2" id="KW-1185">Reference proteome</keyword>
<proteinExistence type="predicted"/>
<organism evidence="1 2">
    <name type="scientific">Litorihabitans aurantiacus</name>
    <dbReference type="NCBI Taxonomy" id="1930061"/>
    <lineage>
        <taxon>Bacteria</taxon>
        <taxon>Bacillati</taxon>
        <taxon>Actinomycetota</taxon>
        <taxon>Actinomycetes</taxon>
        <taxon>Micrococcales</taxon>
        <taxon>Beutenbergiaceae</taxon>
        <taxon>Litorihabitans</taxon>
    </lineage>
</organism>
<reference evidence="1" key="2">
    <citation type="submission" date="2023-02" db="EMBL/GenBank/DDBJ databases">
        <authorList>
            <person name="Sun Q."/>
            <person name="Mori K."/>
        </authorList>
    </citation>
    <scope>NUCLEOTIDE SEQUENCE</scope>
    <source>
        <strain evidence="1">NBRC 112290</strain>
    </source>
</reference>
<evidence type="ECO:0000313" key="2">
    <source>
        <dbReference type="Proteomes" id="UP001157161"/>
    </source>
</evidence>
<dbReference type="EMBL" id="BSUM01000001">
    <property type="protein sequence ID" value="GMA32486.1"/>
    <property type="molecule type" value="Genomic_DNA"/>
</dbReference>
<comment type="caution">
    <text evidence="1">The sequence shown here is derived from an EMBL/GenBank/DDBJ whole genome shotgun (WGS) entry which is preliminary data.</text>
</comment>
<accession>A0AA38CSJ4</accession>
<sequence>MRRSLPSRRAASAIPTAIGSPCPSGPVLASTAWIFVRAGWPFSIDSGCRNVRSASGAMYPPTASVVYSAFAACPLDSTRRSRSASQASTCAGLMFITDR</sequence>
<protein>
    <submittedName>
        <fullName evidence="1">Uncharacterized protein</fullName>
    </submittedName>
</protein>